<organism evidence="1 2">
    <name type="scientific">Rhizophagus clarus</name>
    <dbReference type="NCBI Taxonomy" id="94130"/>
    <lineage>
        <taxon>Eukaryota</taxon>
        <taxon>Fungi</taxon>
        <taxon>Fungi incertae sedis</taxon>
        <taxon>Mucoromycota</taxon>
        <taxon>Glomeromycotina</taxon>
        <taxon>Glomeromycetes</taxon>
        <taxon>Glomerales</taxon>
        <taxon>Glomeraceae</taxon>
        <taxon>Rhizophagus</taxon>
    </lineage>
</organism>
<dbReference type="EMBL" id="BLAL01000236">
    <property type="protein sequence ID" value="GES94626.1"/>
    <property type="molecule type" value="Genomic_DNA"/>
</dbReference>
<evidence type="ECO:0000313" key="1">
    <source>
        <dbReference type="EMBL" id="GES94626.1"/>
    </source>
</evidence>
<protein>
    <submittedName>
        <fullName evidence="1">Uncharacterized protein</fullName>
    </submittedName>
</protein>
<proteinExistence type="predicted"/>
<reference evidence="1" key="1">
    <citation type="submission" date="2019-10" db="EMBL/GenBank/DDBJ databases">
        <title>Conservation and host-specific expression of non-tandemly repeated heterogenous ribosome RNA gene in arbuscular mycorrhizal fungi.</title>
        <authorList>
            <person name="Maeda T."/>
            <person name="Kobayashi Y."/>
            <person name="Nakagawa T."/>
            <person name="Ezawa T."/>
            <person name="Yamaguchi K."/>
            <person name="Bino T."/>
            <person name="Nishimoto Y."/>
            <person name="Shigenobu S."/>
            <person name="Kawaguchi M."/>
        </authorList>
    </citation>
    <scope>NUCLEOTIDE SEQUENCE</scope>
    <source>
        <strain evidence="1">HR1</strain>
    </source>
</reference>
<evidence type="ECO:0000313" key="2">
    <source>
        <dbReference type="Proteomes" id="UP000615446"/>
    </source>
</evidence>
<name>A0A8H3QWK4_9GLOM</name>
<comment type="caution">
    <text evidence="1">The sequence shown here is derived from an EMBL/GenBank/DDBJ whole genome shotgun (WGS) entry which is preliminary data.</text>
</comment>
<dbReference type="AlphaFoldDB" id="A0A8H3QWK4"/>
<accession>A0A8H3QWK4</accession>
<dbReference type="Proteomes" id="UP000615446">
    <property type="component" value="Unassembled WGS sequence"/>
</dbReference>
<gene>
    <name evidence="1" type="ORF">RCL2_002135100</name>
</gene>
<sequence length="114" mass="13588">MTVHFNNYRITGSLCNYNINWLARNKILAKIPTIRLPPPDKLVSITHHEDNHHIKIRQEEHYNVSQNPNKYKSKNMKRHIFKSPNPRQRTTSTSYVTETNACALKFRAKLFRDW</sequence>